<dbReference type="PIRSF" id="PIRSF000495">
    <property type="entry name" value="Amidotransf_hisH"/>
    <property type="match status" value="1"/>
</dbReference>
<keyword evidence="5" id="KW-0315">Glutamine amidotransferase</keyword>
<dbReference type="PANTHER" id="PTHR42701">
    <property type="entry name" value="IMIDAZOLE GLYCEROL PHOSPHATE SYNTHASE SUBUNIT HISH"/>
    <property type="match status" value="1"/>
</dbReference>
<keyword evidence="4" id="KW-0378">Hydrolase</keyword>
<comment type="catalytic activity">
    <reaction evidence="8">
        <text>5-[(5-phospho-1-deoxy-D-ribulos-1-ylimino)methylamino]-1-(5-phospho-beta-D-ribosyl)imidazole-4-carboxamide + L-glutamine = D-erythro-1-(imidazol-4-yl)glycerol 3-phosphate + 5-amino-1-(5-phospho-beta-D-ribosyl)imidazole-4-carboxamide + L-glutamate + H(+)</text>
        <dbReference type="Rhea" id="RHEA:24793"/>
        <dbReference type="ChEBI" id="CHEBI:15378"/>
        <dbReference type="ChEBI" id="CHEBI:29985"/>
        <dbReference type="ChEBI" id="CHEBI:58278"/>
        <dbReference type="ChEBI" id="CHEBI:58359"/>
        <dbReference type="ChEBI" id="CHEBI:58475"/>
        <dbReference type="ChEBI" id="CHEBI:58525"/>
        <dbReference type="EC" id="4.3.2.10"/>
    </reaction>
</comment>
<comment type="pathway">
    <text evidence="1">Amino-acid biosynthesis; L-histidine biosynthesis; L-histidine from 5-phospho-alpha-D-ribose 1-diphosphate: step 5/9.</text>
</comment>
<feature type="region of interest" description="Disordered" evidence="10">
    <location>
        <begin position="113"/>
        <end position="155"/>
    </location>
</feature>
<accession>A0A0F9GKC2</accession>
<evidence type="ECO:0000256" key="7">
    <source>
        <dbReference type="ARBA" id="ARBA00023239"/>
    </source>
</evidence>
<name>A0A0F9GKC2_9ZZZZ</name>
<dbReference type="SUPFAM" id="SSF52317">
    <property type="entry name" value="Class I glutamine amidotransferase-like"/>
    <property type="match status" value="1"/>
</dbReference>
<dbReference type="PROSITE" id="PS51273">
    <property type="entry name" value="GATASE_TYPE_1"/>
    <property type="match status" value="1"/>
</dbReference>
<evidence type="ECO:0000256" key="9">
    <source>
        <dbReference type="ARBA" id="ARBA00049534"/>
    </source>
</evidence>
<keyword evidence="3" id="KW-0028">Amino-acid biosynthesis</keyword>
<dbReference type="NCBIfam" id="TIGR01855">
    <property type="entry name" value="IMP_synth_hisH"/>
    <property type="match status" value="2"/>
</dbReference>
<dbReference type="GO" id="GO:0016829">
    <property type="term" value="F:lyase activity"/>
    <property type="evidence" value="ECO:0007669"/>
    <property type="project" value="UniProtKB-KW"/>
</dbReference>
<evidence type="ECO:0000313" key="12">
    <source>
        <dbReference type="EMBL" id="KKL90921.1"/>
    </source>
</evidence>
<comment type="caution">
    <text evidence="12">The sequence shown here is derived from an EMBL/GenBank/DDBJ whole genome shotgun (WGS) entry which is preliminary data.</text>
</comment>
<dbReference type="GO" id="GO:0004359">
    <property type="term" value="F:glutaminase activity"/>
    <property type="evidence" value="ECO:0007669"/>
    <property type="project" value="UniProtKB-EC"/>
</dbReference>
<protein>
    <recommendedName>
        <fullName evidence="11">Glutamine amidotransferase domain-containing protein</fullName>
    </recommendedName>
</protein>
<feature type="compositionally biased region" description="Basic and acidic residues" evidence="10">
    <location>
        <begin position="142"/>
        <end position="155"/>
    </location>
</feature>
<reference evidence="12" key="1">
    <citation type="journal article" date="2015" name="Nature">
        <title>Complex archaea that bridge the gap between prokaryotes and eukaryotes.</title>
        <authorList>
            <person name="Spang A."/>
            <person name="Saw J.H."/>
            <person name="Jorgensen S.L."/>
            <person name="Zaremba-Niedzwiedzka K."/>
            <person name="Martijn J."/>
            <person name="Lind A.E."/>
            <person name="van Eijk R."/>
            <person name="Schleper C."/>
            <person name="Guy L."/>
            <person name="Ettema T.J."/>
        </authorList>
    </citation>
    <scope>NUCLEOTIDE SEQUENCE</scope>
</reference>
<sequence length="249" mass="27680">MIAIIDYGMGNLRSVEKAFERVGFETVVTDKSEIIDRSEKIVLPGVGSFKDAKDGLSERNLIEPIVNHIKKGRLFLGICLGLQLLFTRSTEGGECKGLDIVAGEVVRFEPARRRPHSPASLLPQRAATVQGSSGASSGGHSGGEEKKEESSKRLFGENNHKLKIPHMGWNEIQIKKKVSILNGLPDHSFMYFVHSYYVVPNRDDIIATETEYGISFVSMISIENIFATQFHPEKSQRYGLTILKNFGEL</sequence>
<organism evidence="12">
    <name type="scientific">marine sediment metagenome</name>
    <dbReference type="NCBI Taxonomy" id="412755"/>
    <lineage>
        <taxon>unclassified sequences</taxon>
        <taxon>metagenomes</taxon>
        <taxon>ecological metagenomes</taxon>
    </lineage>
</organism>
<evidence type="ECO:0000256" key="3">
    <source>
        <dbReference type="ARBA" id="ARBA00022605"/>
    </source>
</evidence>
<dbReference type="HAMAP" id="MF_00278">
    <property type="entry name" value="HisH"/>
    <property type="match status" value="1"/>
</dbReference>
<dbReference type="PANTHER" id="PTHR42701:SF1">
    <property type="entry name" value="IMIDAZOLE GLYCEROL PHOSPHATE SYNTHASE SUBUNIT HISH"/>
    <property type="match status" value="1"/>
</dbReference>
<evidence type="ECO:0000256" key="10">
    <source>
        <dbReference type="SAM" id="MobiDB-lite"/>
    </source>
</evidence>
<dbReference type="CDD" id="cd01748">
    <property type="entry name" value="GATase1_IGP_Synthase"/>
    <property type="match status" value="1"/>
</dbReference>
<gene>
    <name evidence="12" type="ORF">LCGC14_1899840</name>
</gene>
<dbReference type="InterPro" id="IPR029062">
    <property type="entry name" value="Class_I_gatase-like"/>
</dbReference>
<evidence type="ECO:0000259" key="11">
    <source>
        <dbReference type="Pfam" id="PF00117"/>
    </source>
</evidence>
<feature type="domain" description="Glutamine amidotransferase" evidence="11">
    <location>
        <begin position="4"/>
        <end position="246"/>
    </location>
</feature>
<evidence type="ECO:0000256" key="5">
    <source>
        <dbReference type="ARBA" id="ARBA00022962"/>
    </source>
</evidence>
<dbReference type="AlphaFoldDB" id="A0A0F9GKC2"/>
<proteinExistence type="inferred from homology"/>
<dbReference type="GO" id="GO:0000107">
    <property type="term" value="F:imidazoleglycerol-phosphate synthase activity"/>
    <property type="evidence" value="ECO:0007669"/>
    <property type="project" value="TreeGrafter"/>
</dbReference>
<keyword evidence="7" id="KW-0456">Lyase</keyword>
<evidence type="ECO:0000256" key="8">
    <source>
        <dbReference type="ARBA" id="ARBA00047838"/>
    </source>
</evidence>
<dbReference type="InterPro" id="IPR017926">
    <property type="entry name" value="GATASE"/>
</dbReference>
<dbReference type="Pfam" id="PF00117">
    <property type="entry name" value="GATase"/>
    <property type="match status" value="1"/>
</dbReference>
<keyword evidence="6" id="KW-0368">Histidine biosynthesis</keyword>
<dbReference type="GO" id="GO:0000105">
    <property type="term" value="P:L-histidine biosynthetic process"/>
    <property type="evidence" value="ECO:0007669"/>
    <property type="project" value="UniProtKB-UniPathway"/>
</dbReference>
<evidence type="ECO:0000256" key="1">
    <source>
        <dbReference type="ARBA" id="ARBA00005091"/>
    </source>
</evidence>
<evidence type="ECO:0000256" key="6">
    <source>
        <dbReference type="ARBA" id="ARBA00023102"/>
    </source>
</evidence>
<evidence type="ECO:0000256" key="4">
    <source>
        <dbReference type="ARBA" id="ARBA00022801"/>
    </source>
</evidence>
<dbReference type="EMBL" id="LAZR01019877">
    <property type="protein sequence ID" value="KKL90921.1"/>
    <property type="molecule type" value="Genomic_DNA"/>
</dbReference>
<comment type="subunit">
    <text evidence="2">Heterodimer of HisH and HisF.</text>
</comment>
<dbReference type="InterPro" id="IPR010139">
    <property type="entry name" value="Imidazole-glycPsynth_HisH"/>
</dbReference>
<dbReference type="Gene3D" id="3.40.50.880">
    <property type="match status" value="1"/>
</dbReference>
<comment type="catalytic activity">
    <reaction evidence="9">
        <text>L-glutamine + H2O = L-glutamate + NH4(+)</text>
        <dbReference type="Rhea" id="RHEA:15889"/>
        <dbReference type="ChEBI" id="CHEBI:15377"/>
        <dbReference type="ChEBI" id="CHEBI:28938"/>
        <dbReference type="ChEBI" id="CHEBI:29985"/>
        <dbReference type="ChEBI" id="CHEBI:58359"/>
        <dbReference type="EC" id="3.5.1.2"/>
    </reaction>
</comment>
<evidence type="ECO:0000256" key="2">
    <source>
        <dbReference type="ARBA" id="ARBA00011152"/>
    </source>
</evidence>
<dbReference type="UniPathway" id="UPA00031">
    <property type="reaction ID" value="UER00010"/>
</dbReference>